<dbReference type="SUPFAM" id="SSF102829">
    <property type="entry name" value="Cell division protein ZapA-like"/>
    <property type="match status" value="1"/>
</dbReference>
<dbReference type="AlphaFoldDB" id="A0A1I4X1R5"/>
<dbReference type="OrthoDB" id="1495773at2"/>
<keyword evidence="1" id="KW-0132">Cell division</keyword>
<dbReference type="Pfam" id="PF05164">
    <property type="entry name" value="ZapA"/>
    <property type="match status" value="1"/>
</dbReference>
<name>A0A1I4X1R5_9FLAO</name>
<dbReference type="EMBL" id="FOUZ01000008">
    <property type="protein sequence ID" value="SFN19787.1"/>
    <property type="molecule type" value="Genomic_DNA"/>
</dbReference>
<evidence type="ECO:0000313" key="2">
    <source>
        <dbReference type="Proteomes" id="UP000199149"/>
    </source>
</evidence>
<dbReference type="InterPro" id="IPR007838">
    <property type="entry name" value="Cell_div_ZapA-like"/>
</dbReference>
<accession>A0A1I4X1R5</accession>
<evidence type="ECO:0000313" key="1">
    <source>
        <dbReference type="EMBL" id="SFN19787.1"/>
    </source>
</evidence>
<dbReference type="RefSeq" id="WP_092908283.1">
    <property type="nucleotide sequence ID" value="NZ_FOUZ01000008.1"/>
</dbReference>
<keyword evidence="2" id="KW-1185">Reference proteome</keyword>
<dbReference type="STRING" id="684065.SAMN05421738_10830"/>
<protein>
    <submittedName>
        <fullName evidence="1">Cell division protein ZapA</fullName>
    </submittedName>
</protein>
<organism evidence="1 2">
    <name type="scientific">Algoriella xinjiangensis</name>
    <dbReference type="NCBI Taxonomy" id="684065"/>
    <lineage>
        <taxon>Bacteria</taxon>
        <taxon>Pseudomonadati</taxon>
        <taxon>Bacteroidota</taxon>
        <taxon>Flavobacteriia</taxon>
        <taxon>Flavobacteriales</taxon>
        <taxon>Weeksellaceae</taxon>
        <taxon>Algoriella</taxon>
    </lineage>
</organism>
<sequence length="96" mass="11123">MSTQRIEIKIASRHYPMTVNSDEEEMVIACAEEINHILKQFEQKYAVSDKQDALAMVTIQLAIREAKLKKQVKDNEEMTTERISKLLELIDQSITK</sequence>
<proteinExistence type="predicted"/>
<dbReference type="GO" id="GO:0051301">
    <property type="term" value="P:cell division"/>
    <property type="evidence" value="ECO:0007669"/>
    <property type="project" value="UniProtKB-KW"/>
</dbReference>
<dbReference type="InterPro" id="IPR036192">
    <property type="entry name" value="Cell_div_ZapA-like_sf"/>
</dbReference>
<reference evidence="2" key="1">
    <citation type="submission" date="2016-10" db="EMBL/GenBank/DDBJ databases">
        <authorList>
            <person name="Varghese N."/>
            <person name="Submissions S."/>
        </authorList>
    </citation>
    <scope>NUCLEOTIDE SEQUENCE [LARGE SCALE GENOMIC DNA]</scope>
    <source>
        <strain evidence="2">XJ109</strain>
    </source>
</reference>
<gene>
    <name evidence="1" type="ORF">SAMN05421738_10830</name>
</gene>
<dbReference type="Proteomes" id="UP000199149">
    <property type="component" value="Unassembled WGS sequence"/>
</dbReference>
<keyword evidence="1" id="KW-0131">Cell cycle</keyword>